<evidence type="ECO:0000256" key="3">
    <source>
        <dbReference type="ARBA" id="ARBA00023125"/>
    </source>
</evidence>
<evidence type="ECO:0000256" key="2">
    <source>
        <dbReference type="ARBA" id="ARBA00023015"/>
    </source>
</evidence>
<evidence type="ECO:0000313" key="8">
    <source>
        <dbReference type="Proteomes" id="UP001330812"/>
    </source>
</evidence>
<evidence type="ECO:0000313" key="7">
    <source>
        <dbReference type="EMBL" id="WSE34486.1"/>
    </source>
</evidence>
<dbReference type="PANTHER" id="PTHR30055:SF228">
    <property type="entry name" value="TRANSCRIPTIONAL REGULATOR-RELATED"/>
    <property type="match status" value="1"/>
</dbReference>
<evidence type="ECO:0000256" key="4">
    <source>
        <dbReference type="ARBA" id="ARBA00023163"/>
    </source>
</evidence>
<feature type="domain" description="HTH tetR-type" evidence="6">
    <location>
        <begin position="8"/>
        <end position="68"/>
    </location>
</feature>
<dbReference type="InterPro" id="IPR050109">
    <property type="entry name" value="HTH-type_TetR-like_transc_reg"/>
</dbReference>
<protein>
    <submittedName>
        <fullName evidence="7">TetR/AcrR family transcriptional regulator</fullName>
    </submittedName>
</protein>
<accession>A0ABZ1IJB0</accession>
<evidence type="ECO:0000256" key="1">
    <source>
        <dbReference type="ARBA" id="ARBA00022491"/>
    </source>
</evidence>
<keyword evidence="1" id="KW-0678">Repressor</keyword>
<dbReference type="InterPro" id="IPR039538">
    <property type="entry name" value="BetI_C"/>
</dbReference>
<gene>
    <name evidence="7" type="ORF">VSH64_20770</name>
</gene>
<dbReference type="Gene3D" id="1.10.357.10">
    <property type="entry name" value="Tetracycline Repressor, domain 2"/>
    <property type="match status" value="1"/>
</dbReference>
<name>A0ABZ1IJB0_9PSEU</name>
<organism evidence="7 8">
    <name type="scientific">Amycolatopsis rhabdoformis</name>
    <dbReference type="NCBI Taxonomy" id="1448059"/>
    <lineage>
        <taxon>Bacteria</taxon>
        <taxon>Bacillati</taxon>
        <taxon>Actinomycetota</taxon>
        <taxon>Actinomycetes</taxon>
        <taxon>Pseudonocardiales</taxon>
        <taxon>Pseudonocardiaceae</taxon>
        <taxon>Amycolatopsis</taxon>
    </lineage>
</organism>
<keyword evidence="8" id="KW-1185">Reference proteome</keyword>
<reference evidence="7 8" key="1">
    <citation type="journal article" date="2015" name="Int. J. Syst. Evol. Microbiol.">
        <title>Amycolatopsis rhabdoformis sp. nov., an actinomycete isolated from a tropical forest soil.</title>
        <authorList>
            <person name="Souza W.R."/>
            <person name="Silva R.E."/>
            <person name="Goodfellow M."/>
            <person name="Busarakam K."/>
            <person name="Figueiro F.S."/>
            <person name="Ferreira D."/>
            <person name="Rodrigues-Filho E."/>
            <person name="Moraes L.A.B."/>
            <person name="Zucchi T.D."/>
        </authorList>
    </citation>
    <scope>NUCLEOTIDE SEQUENCE [LARGE SCALE GENOMIC DNA]</scope>
    <source>
        <strain evidence="7 8">NCIMB 14900</strain>
    </source>
</reference>
<dbReference type="InterPro" id="IPR001647">
    <property type="entry name" value="HTH_TetR"/>
</dbReference>
<keyword evidence="3 5" id="KW-0238">DNA-binding</keyword>
<evidence type="ECO:0000259" key="6">
    <source>
        <dbReference type="PROSITE" id="PS50977"/>
    </source>
</evidence>
<dbReference type="Pfam" id="PF13977">
    <property type="entry name" value="TetR_C_6"/>
    <property type="match status" value="1"/>
</dbReference>
<dbReference type="SUPFAM" id="SSF46689">
    <property type="entry name" value="Homeodomain-like"/>
    <property type="match status" value="1"/>
</dbReference>
<feature type="DNA-binding region" description="H-T-H motif" evidence="5">
    <location>
        <begin position="31"/>
        <end position="50"/>
    </location>
</feature>
<dbReference type="Pfam" id="PF00440">
    <property type="entry name" value="TetR_N"/>
    <property type="match status" value="1"/>
</dbReference>
<dbReference type="InterPro" id="IPR009057">
    <property type="entry name" value="Homeodomain-like_sf"/>
</dbReference>
<dbReference type="PROSITE" id="PS50977">
    <property type="entry name" value="HTH_TETR_2"/>
    <property type="match status" value="1"/>
</dbReference>
<dbReference type="SUPFAM" id="SSF48498">
    <property type="entry name" value="Tetracyclin repressor-like, C-terminal domain"/>
    <property type="match status" value="1"/>
</dbReference>
<keyword evidence="2" id="KW-0805">Transcription regulation</keyword>
<dbReference type="PANTHER" id="PTHR30055">
    <property type="entry name" value="HTH-TYPE TRANSCRIPTIONAL REGULATOR RUTR"/>
    <property type="match status" value="1"/>
</dbReference>
<proteinExistence type="predicted"/>
<dbReference type="PRINTS" id="PR00455">
    <property type="entry name" value="HTHTETR"/>
</dbReference>
<dbReference type="EMBL" id="CP142149">
    <property type="protein sequence ID" value="WSE34486.1"/>
    <property type="molecule type" value="Genomic_DNA"/>
</dbReference>
<dbReference type="InterPro" id="IPR036271">
    <property type="entry name" value="Tet_transcr_reg_TetR-rel_C_sf"/>
</dbReference>
<keyword evidence="4" id="KW-0804">Transcription</keyword>
<sequence>MPRPSVEAQRREQILRAACEVLSDQGLHEFRLADVARRAGVSSGTIHYYFDGKRAVLSAAFEHNYRLSISRRRELTAEGGRPMAALRELVEAFLPRRAEALTAWRVWAELWAEAMRDEQFQAINETLYGQWRRLVTDLIAQAQADGSARAGDPAALANMLVAMIDGLAVQVLAGSREMTADRMRRTVLQFLDGCVAA</sequence>
<dbReference type="RefSeq" id="WP_326837294.1">
    <property type="nucleotide sequence ID" value="NZ_CP142149.1"/>
</dbReference>
<dbReference type="Proteomes" id="UP001330812">
    <property type="component" value="Chromosome"/>
</dbReference>
<evidence type="ECO:0000256" key="5">
    <source>
        <dbReference type="PROSITE-ProRule" id="PRU00335"/>
    </source>
</evidence>